<dbReference type="Pfam" id="PF26534">
    <property type="entry name" value="NTF2_7"/>
    <property type="match status" value="1"/>
</dbReference>
<name>A0AAV9MYA1_9EURO</name>
<dbReference type="RefSeq" id="XP_064702144.1">
    <property type="nucleotide sequence ID" value="XM_064850875.1"/>
</dbReference>
<reference evidence="3 4" key="1">
    <citation type="submission" date="2023-08" db="EMBL/GenBank/DDBJ databases">
        <title>Black Yeasts Isolated from many extreme environments.</title>
        <authorList>
            <person name="Coleine C."/>
            <person name="Stajich J.E."/>
            <person name="Selbmann L."/>
        </authorList>
    </citation>
    <scope>NUCLEOTIDE SEQUENCE [LARGE SCALE GENOMIC DNA]</scope>
    <source>
        <strain evidence="3 4">CCFEE 5792</strain>
    </source>
</reference>
<dbReference type="GeneID" id="89975488"/>
<dbReference type="Proteomes" id="UP001358417">
    <property type="component" value="Unassembled WGS sequence"/>
</dbReference>
<dbReference type="AlphaFoldDB" id="A0AAV9MYA1"/>
<evidence type="ECO:0000313" key="3">
    <source>
        <dbReference type="EMBL" id="KAK5046561.1"/>
    </source>
</evidence>
<proteinExistence type="predicted"/>
<protein>
    <recommendedName>
        <fullName evidence="2">NTF2-like domain-containing protein</fullName>
    </recommendedName>
</protein>
<feature type="domain" description="NTF2-like" evidence="2">
    <location>
        <begin position="36"/>
        <end position="173"/>
    </location>
</feature>
<feature type="chain" id="PRO_5043552736" description="NTF2-like domain-containing protein" evidence="1">
    <location>
        <begin position="20"/>
        <end position="181"/>
    </location>
</feature>
<keyword evidence="1" id="KW-0732">Signal</keyword>
<feature type="signal peptide" evidence="1">
    <location>
        <begin position="1"/>
        <end position="19"/>
    </location>
</feature>
<comment type="caution">
    <text evidence="3">The sequence shown here is derived from an EMBL/GenBank/DDBJ whole genome shotgun (WGS) entry which is preliminary data.</text>
</comment>
<dbReference type="InterPro" id="IPR058645">
    <property type="entry name" value="NTF2-like_dom_7"/>
</dbReference>
<sequence length="181" mass="18993">MRSFITIATTAALVSSAAAAPWGPGGGWWGRPGPGKCLTADSAQYLVDGFEGLISAYSDANADKLLSDDFSDYSDSINSLAGIPVGQVTFPNKAAFKAGQGAQPAVPIETLAIESFTCDTIALRWLVGLQPEPVKGITILKASNAQGQKDTWQIKTIFTEFNSISWLKDIGGTVTLPGRPA</sequence>
<evidence type="ECO:0000259" key="2">
    <source>
        <dbReference type="Pfam" id="PF26534"/>
    </source>
</evidence>
<evidence type="ECO:0000313" key="4">
    <source>
        <dbReference type="Proteomes" id="UP001358417"/>
    </source>
</evidence>
<organism evidence="3 4">
    <name type="scientific">Exophiala bonariae</name>
    <dbReference type="NCBI Taxonomy" id="1690606"/>
    <lineage>
        <taxon>Eukaryota</taxon>
        <taxon>Fungi</taxon>
        <taxon>Dikarya</taxon>
        <taxon>Ascomycota</taxon>
        <taxon>Pezizomycotina</taxon>
        <taxon>Eurotiomycetes</taxon>
        <taxon>Chaetothyriomycetidae</taxon>
        <taxon>Chaetothyriales</taxon>
        <taxon>Herpotrichiellaceae</taxon>
        <taxon>Exophiala</taxon>
    </lineage>
</organism>
<accession>A0AAV9MYA1</accession>
<dbReference type="EMBL" id="JAVRRD010000029">
    <property type="protein sequence ID" value="KAK5046561.1"/>
    <property type="molecule type" value="Genomic_DNA"/>
</dbReference>
<gene>
    <name evidence="3" type="ORF">LTR84_007322</name>
</gene>
<evidence type="ECO:0000256" key="1">
    <source>
        <dbReference type="SAM" id="SignalP"/>
    </source>
</evidence>
<keyword evidence="4" id="KW-1185">Reference proteome</keyword>